<evidence type="ECO:0000313" key="2">
    <source>
        <dbReference type="EMBL" id="CAL1717048.1"/>
    </source>
</evidence>
<organism evidence="2 3">
    <name type="scientific">Somion occarium</name>
    <dbReference type="NCBI Taxonomy" id="3059160"/>
    <lineage>
        <taxon>Eukaryota</taxon>
        <taxon>Fungi</taxon>
        <taxon>Dikarya</taxon>
        <taxon>Basidiomycota</taxon>
        <taxon>Agaricomycotina</taxon>
        <taxon>Agaricomycetes</taxon>
        <taxon>Polyporales</taxon>
        <taxon>Cerrenaceae</taxon>
        <taxon>Somion</taxon>
    </lineage>
</organism>
<keyword evidence="3" id="KW-1185">Reference proteome</keyword>
<dbReference type="PANTHER" id="PTHR42103">
    <property type="entry name" value="ALPHA/BETA-HYDROLASES SUPERFAMILY PROTEIN"/>
    <property type="match status" value="1"/>
</dbReference>
<protein>
    <recommendedName>
        <fullName evidence="1">Xaa-Pro dipeptidyl-peptidase-like domain-containing protein</fullName>
    </recommendedName>
</protein>
<dbReference type="InterPro" id="IPR000383">
    <property type="entry name" value="Xaa-Pro-like_dom"/>
</dbReference>
<gene>
    <name evidence="2" type="ORF">GFSPODELE1_LOCUS11025</name>
</gene>
<sequence length="249" mass="27945">MTIRPFSHELIEIKPSGVTLETSLSCPADDHAEILAHHDGQFEPKRKVAVCLHPWSWLGGRMDDPVLHTVEDQLLKSGYYVLRYNSRGVGRSSGWPSFTGTREAEDLRELVHWALSQIPSIESVLIVGYSYGSLIASSFPLLDQIKTSHIILSYPLGPRSWLTAFNGKLYTAALNSLLHEPRSNVLIIYGDQDDFTGVGSYDSWADALRKEVQGEGRGTLEIAKVKGATHFWRDDSSRKLVRVIQNWLQ</sequence>
<dbReference type="PANTHER" id="PTHR42103:SF2">
    <property type="entry name" value="AB HYDROLASE-1 DOMAIN-CONTAINING PROTEIN"/>
    <property type="match status" value="1"/>
</dbReference>
<dbReference type="Proteomes" id="UP001497453">
    <property type="component" value="Chromosome 9"/>
</dbReference>
<evidence type="ECO:0000259" key="1">
    <source>
        <dbReference type="Pfam" id="PF02129"/>
    </source>
</evidence>
<dbReference type="Pfam" id="PF02129">
    <property type="entry name" value="Peptidase_S15"/>
    <property type="match status" value="1"/>
</dbReference>
<reference evidence="3" key="1">
    <citation type="submission" date="2024-04" db="EMBL/GenBank/DDBJ databases">
        <authorList>
            <person name="Shaw F."/>
            <person name="Minotto A."/>
        </authorList>
    </citation>
    <scope>NUCLEOTIDE SEQUENCE [LARGE SCALE GENOMIC DNA]</scope>
</reference>
<dbReference type="EMBL" id="OZ037952">
    <property type="protein sequence ID" value="CAL1717048.1"/>
    <property type="molecule type" value="Genomic_DNA"/>
</dbReference>
<name>A0ABP1EAK2_9APHY</name>
<proteinExistence type="predicted"/>
<feature type="domain" description="Xaa-Pro dipeptidyl-peptidase-like" evidence="1">
    <location>
        <begin position="61"/>
        <end position="136"/>
    </location>
</feature>
<dbReference type="SUPFAM" id="SSF53474">
    <property type="entry name" value="alpha/beta-Hydrolases"/>
    <property type="match status" value="1"/>
</dbReference>
<dbReference type="Gene3D" id="3.40.50.1820">
    <property type="entry name" value="alpha/beta hydrolase"/>
    <property type="match status" value="1"/>
</dbReference>
<dbReference type="InterPro" id="IPR029058">
    <property type="entry name" value="AB_hydrolase_fold"/>
</dbReference>
<accession>A0ABP1EAK2</accession>
<evidence type="ECO:0000313" key="3">
    <source>
        <dbReference type="Proteomes" id="UP001497453"/>
    </source>
</evidence>